<name>A0A518FI18_9PLAN</name>
<dbReference type="AlphaFoldDB" id="A0A518FI18"/>
<reference evidence="1 2" key="1">
    <citation type="submission" date="2019-02" db="EMBL/GenBank/DDBJ databases">
        <title>Deep-cultivation of Planctomycetes and their phenomic and genomic characterization uncovers novel biology.</title>
        <authorList>
            <person name="Wiegand S."/>
            <person name="Jogler M."/>
            <person name="Boedeker C."/>
            <person name="Pinto D."/>
            <person name="Vollmers J."/>
            <person name="Rivas-Marin E."/>
            <person name="Kohn T."/>
            <person name="Peeters S.H."/>
            <person name="Heuer A."/>
            <person name="Rast P."/>
            <person name="Oberbeckmann S."/>
            <person name="Bunk B."/>
            <person name="Jeske O."/>
            <person name="Meyerdierks A."/>
            <person name="Storesund J.E."/>
            <person name="Kallscheuer N."/>
            <person name="Luecker S."/>
            <person name="Lage O.M."/>
            <person name="Pohl T."/>
            <person name="Merkel B.J."/>
            <person name="Hornburger P."/>
            <person name="Mueller R.-W."/>
            <person name="Bruemmer F."/>
            <person name="Labrenz M."/>
            <person name="Spormann A.M."/>
            <person name="Op den Camp H."/>
            <person name="Overmann J."/>
            <person name="Amann R."/>
            <person name="Jetten M.S.M."/>
            <person name="Mascher T."/>
            <person name="Medema M.H."/>
            <person name="Devos D.P."/>
            <person name="Kaster A.-K."/>
            <person name="Ovreas L."/>
            <person name="Rohde M."/>
            <person name="Galperin M.Y."/>
            <person name="Jogler C."/>
        </authorList>
    </citation>
    <scope>NUCLEOTIDE SEQUENCE [LARGE SCALE GENOMIC DNA]</scope>
    <source>
        <strain evidence="1 2">Pan153</strain>
    </source>
</reference>
<proteinExistence type="predicted"/>
<dbReference type="EMBL" id="CP036317">
    <property type="protein sequence ID" value="QDV15953.1"/>
    <property type="molecule type" value="Genomic_DNA"/>
</dbReference>
<dbReference type="RefSeq" id="WP_145453946.1">
    <property type="nucleotide sequence ID" value="NZ_CP036317.1"/>
</dbReference>
<gene>
    <name evidence="1" type="ORF">Pan153_05720</name>
</gene>
<dbReference type="Proteomes" id="UP000320839">
    <property type="component" value="Chromosome"/>
</dbReference>
<sequence>MSVNSNYLPITNHSQEILHILLEPQGQVLSVKPGSHCRIYIEPELDPAEVAIFGDQNSFEISYCENNWLKIYNSNYTLLFLDEEQIE</sequence>
<evidence type="ECO:0000313" key="1">
    <source>
        <dbReference type="EMBL" id="QDV15953.1"/>
    </source>
</evidence>
<protein>
    <submittedName>
        <fullName evidence="1">Uncharacterized protein</fullName>
    </submittedName>
</protein>
<organism evidence="1 2">
    <name type="scientific">Gimesia panareensis</name>
    <dbReference type="NCBI Taxonomy" id="2527978"/>
    <lineage>
        <taxon>Bacteria</taxon>
        <taxon>Pseudomonadati</taxon>
        <taxon>Planctomycetota</taxon>
        <taxon>Planctomycetia</taxon>
        <taxon>Planctomycetales</taxon>
        <taxon>Planctomycetaceae</taxon>
        <taxon>Gimesia</taxon>
    </lineage>
</organism>
<accession>A0A518FI18</accession>
<evidence type="ECO:0000313" key="2">
    <source>
        <dbReference type="Proteomes" id="UP000320839"/>
    </source>
</evidence>